<evidence type="ECO:0000313" key="1">
    <source>
        <dbReference type="EMBL" id="TFK69842.1"/>
    </source>
</evidence>
<sequence>MSILLAVVLGLAVALAYVSLSSKGEGPKPPGPRPLPVLGNLFDMPREREWLTFREWGRKWGDIVSISIFGNTIIVLNTIKEAVEMLDGKGAVYSDRPHIPMIELMGWDNSVGLGPYGTESYRETKRLFHQLLGTHTALTQFYSVEQHEVQKFARRLLVSPEKFSEHIKTTTASIILRIAYGYVVQESDDPFVRTCDEAMNQVSEAASPGNFLVNIVPALNQLPEWVPGTGFKRQARLWAQTLNEMIGKPYSFVKAQVDTGKAEPSVTSRLLEGYAEAEIDAKTEFYIQWVGGTMIAGGTATIDTTLHVFMLAMLLHPDAQRKAQAELDAVIGSGRLPICADRDSLPYVHALVLELMRWHTVVPSGVAHSSTEDTVYKGYFIPKGSIIIPNTWNMAHDPAIYHDPMTFKPERFLTAPGYDAEPDPRSTVYGFGRRICAGRLLADMTVFLACSTVLAVFDISPHLDNGVPVLPVVDQLPGTISNPPPFKCTIKPRTKAAVSLINGTTI</sequence>
<protein>
    <submittedName>
        <fullName evidence="1">Cytochrome P450</fullName>
    </submittedName>
</protein>
<gene>
    <name evidence="1" type="ORF">BDN72DRAFT_839889</name>
</gene>
<organism evidence="1 2">
    <name type="scientific">Pluteus cervinus</name>
    <dbReference type="NCBI Taxonomy" id="181527"/>
    <lineage>
        <taxon>Eukaryota</taxon>
        <taxon>Fungi</taxon>
        <taxon>Dikarya</taxon>
        <taxon>Basidiomycota</taxon>
        <taxon>Agaricomycotina</taxon>
        <taxon>Agaricomycetes</taxon>
        <taxon>Agaricomycetidae</taxon>
        <taxon>Agaricales</taxon>
        <taxon>Pluteineae</taxon>
        <taxon>Pluteaceae</taxon>
        <taxon>Pluteus</taxon>
    </lineage>
</organism>
<proteinExistence type="predicted"/>
<accession>A0ACD3AW71</accession>
<evidence type="ECO:0000313" key="2">
    <source>
        <dbReference type="Proteomes" id="UP000308600"/>
    </source>
</evidence>
<dbReference type="Proteomes" id="UP000308600">
    <property type="component" value="Unassembled WGS sequence"/>
</dbReference>
<keyword evidence="2" id="KW-1185">Reference proteome</keyword>
<dbReference type="EMBL" id="ML208323">
    <property type="protein sequence ID" value="TFK69842.1"/>
    <property type="molecule type" value="Genomic_DNA"/>
</dbReference>
<name>A0ACD3AW71_9AGAR</name>
<reference evidence="1 2" key="1">
    <citation type="journal article" date="2019" name="Nat. Ecol. Evol.">
        <title>Megaphylogeny resolves global patterns of mushroom evolution.</title>
        <authorList>
            <person name="Varga T."/>
            <person name="Krizsan K."/>
            <person name="Foldi C."/>
            <person name="Dima B."/>
            <person name="Sanchez-Garcia M."/>
            <person name="Sanchez-Ramirez S."/>
            <person name="Szollosi G.J."/>
            <person name="Szarkandi J.G."/>
            <person name="Papp V."/>
            <person name="Albert L."/>
            <person name="Andreopoulos W."/>
            <person name="Angelini C."/>
            <person name="Antonin V."/>
            <person name="Barry K.W."/>
            <person name="Bougher N.L."/>
            <person name="Buchanan P."/>
            <person name="Buyck B."/>
            <person name="Bense V."/>
            <person name="Catcheside P."/>
            <person name="Chovatia M."/>
            <person name="Cooper J."/>
            <person name="Damon W."/>
            <person name="Desjardin D."/>
            <person name="Finy P."/>
            <person name="Geml J."/>
            <person name="Haridas S."/>
            <person name="Hughes K."/>
            <person name="Justo A."/>
            <person name="Karasinski D."/>
            <person name="Kautmanova I."/>
            <person name="Kiss B."/>
            <person name="Kocsube S."/>
            <person name="Kotiranta H."/>
            <person name="LaButti K.M."/>
            <person name="Lechner B.E."/>
            <person name="Liimatainen K."/>
            <person name="Lipzen A."/>
            <person name="Lukacs Z."/>
            <person name="Mihaltcheva S."/>
            <person name="Morgado L.N."/>
            <person name="Niskanen T."/>
            <person name="Noordeloos M.E."/>
            <person name="Ohm R.A."/>
            <person name="Ortiz-Santana B."/>
            <person name="Ovrebo C."/>
            <person name="Racz N."/>
            <person name="Riley R."/>
            <person name="Savchenko A."/>
            <person name="Shiryaev A."/>
            <person name="Soop K."/>
            <person name="Spirin V."/>
            <person name="Szebenyi C."/>
            <person name="Tomsovsky M."/>
            <person name="Tulloss R.E."/>
            <person name="Uehling J."/>
            <person name="Grigoriev I.V."/>
            <person name="Vagvolgyi C."/>
            <person name="Papp T."/>
            <person name="Martin F.M."/>
            <person name="Miettinen O."/>
            <person name="Hibbett D.S."/>
            <person name="Nagy L.G."/>
        </authorList>
    </citation>
    <scope>NUCLEOTIDE SEQUENCE [LARGE SCALE GENOMIC DNA]</scope>
    <source>
        <strain evidence="1 2">NL-1719</strain>
    </source>
</reference>